<keyword evidence="6" id="KW-1185">Reference proteome</keyword>
<dbReference type="InterPro" id="IPR008929">
    <property type="entry name" value="Chondroitin_lyas"/>
</dbReference>
<dbReference type="GO" id="GO:0042597">
    <property type="term" value="C:periplasmic space"/>
    <property type="evidence" value="ECO:0007669"/>
    <property type="project" value="InterPro"/>
</dbReference>
<organism evidence="5 6">
    <name type="scientific">Paraburkholderia monticola</name>
    <dbReference type="NCBI Taxonomy" id="1399968"/>
    <lineage>
        <taxon>Bacteria</taxon>
        <taxon>Pseudomonadati</taxon>
        <taxon>Pseudomonadota</taxon>
        <taxon>Betaproteobacteria</taxon>
        <taxon>Burkholderiales</taxon>
        <taxon>Burkholderiaceae</taxon>
        <taxon>Paraburkholderia</taxon>
    </lineage>
</organism>
<dbReference type="OrthoDB" id="7210452at2"/>
<dbReference type="InterPro" id="IPR008397">
    <property type="entry name" value="Alginate_lyase_dom"/>
</dbReference>
<keyword evidence="2" id="KW-0456">Lyase</keyword>
<evidence type="ECO:0000313" key="5">
    <source>
        <dbReference type="EMBL" id="KXU90908.1"/>
    </source>
</evidence>
<gene>
    <name evidence="5" type="ORF">CI15_03105</name>
</gene>
<evidence type="ECO:0000256" key="2">
    <source>
        <dbReference type="ARBA" id="ARBA00023239"/>
    </source>
</evidence>
<dbReference type="Pfam" id="PF05426">
    <property type="entry name" value="Alginate_lyase"/>
    <property type="match status" value="1"/>
</dbReference>
<feature type="chain" id="PRO_5007551849" description="Alginate lyase domain-containing protein" evidence="3">
    <location>
        <begin position="28"/>
        <end position="424"/>
    </location>
</feature>
<keyword evidence="1 3" id="KW-0732">Signal</keyword>
<dbReference type="Proteomes" id="UP000075613">
    <property type="component" value="Unassembled WGS sequence"/>
</dbReference>
<dbReference type="EMBL" id="LRBG01000002">
    <property type="protein sequence ID" value="KXU90908.1"/>
    <property type="molecule type" value="Genomic_DNA"/>
</dbReference>
<sequence>MSNRFNRFLVAGACLAQLAAGGAPVLAATAPQPAVYTLDAGALADAKRRLAADDPALLPSYRKLLHDADRALATRPFSVTEKGTLPPSGDKHDYLSIAPYWWPDPSKHDGLPYVRRDGRINPAAKNNETDSKRIENFSDAVGALGIGYYFSGDERYARHAALLLRTWFLDPATRMNPNLKYAQAVMGINDGRGTGIIDTRHFWQVIDTIGLIEPSGALSAEEVAGLHQWFTDYTNWMLTSRNGLDEAASRNNHGTYFDEQVVDQALFTGDRELARKTLTEALARRIDVQVRPDGSEPLELERTRAFHYSTFNLQALFRMARFGELAGVDVWHYPDPARPALRDALAYLTPYVVKPSTWPYQDIQGVAYADYLPLLLAAEREYGPQRGDDAALDDLRGRLSNARDWLQWPLEKNDAQTSKVSRGE</sequence>
<dbReference type="SUPFAM" id="SSF48230">
    <property type="entry name" value="Chondroitin AC/alginate lyase"/>
    <property type="match status" value="1"/>
</dbReference>
<accession>A0A149Q0R0</accession>
<evidence type="ECO:0000259" key="4">
    <source>
        <dbReference type="Pfam" id="PF05426"/>
    </source>
</evidence>
<reference evidence="5 6" key="1">
    <citation type="journal article" date="2015" name="Int. J. Syst. Evol. Microbiol.">
        <title>Burkholderia monticola sp. nov., isolated from mountain soil.</title>
        <authorList>
            <person name="Baek I."/>
            <person name="Seo B."/>
            <person name="Lee I."/>
            <person name="Yi H."/>
            <person name="Chun J."/>
        </authorList>
    </citation>
    <scope>NUCLEOTIDE SEQUENCE [LARGE SCALE GENOMIC DNA]</scope>
    <source>
        <strain evidence="5 6">JC2948</strain>
    </source>
</reference>
<proteinExistence type="predicted"/>
<dbReference type="AlphaFoldDB" id="A0A149Q0R0"/>
<dbReference type="Gene3D" id="1.50.10.100">
    <property type="entry name" value="Chondroitin AC/alginate lyase"/>
    <property type="match status" value="1"/>
</dbReference>
<evidence type="ECO:0000256" key="1">
    <source>
        <dbReference type="ARBA" id="ARBA00022729"/>
    </source>
</evidence>
<evidence type="ECO:0000313" key="6">
    <source>
        <dbReference type="Proteomes" id="UP000075613"/>
    </source>
</evidence>
<comment type="caution">
    <text evidence="5">The sequence shown here is derived from an EMBL/GenBank/DDBJ whole genome shotgun (WGS) entry which is preliminary data.</text>
</comment>
<feature type="domain" description="Alginate lyase" evidence="4">
    <location>
        <begin position="78"/>
        <end position="358"/>
    </location>
</feature>
<dbReference type="STRING" id="1399968.CI15_03105"/>
<dbReference type="RefSeq" id="WP_062124240.1">
    <property type="nucleotide sequence ID" value="NZ_LRBG01000002.1"/>
</dbReference>
<protein>
    <recommendedName>
        <fullName evidence="4">Alginate lyase domain-containing protein</fullName>
    </recommendedName>
</protein>
<feature type="signal peptide" evidence="3">
    <location>
        <begin position="1"/>
        <end position="27"/>
    </location>
</feature>
<dbReference type="GO" id="GO:0016829">
    <property type="term" value="F:lyase activity"/>
    <property type="evidence" value="ECO:0007669"/>
    <property type="project" value="UniProtKB-KW"/>
</dbReference>
<evidence type="ECO:0000256" key="3">
    <source>
        <dbReference type="SAM" id="SignalP"/>
    </source>
</evidence>
<name>A0A149Q0R0_9BURK</name>